<evidence type="ECO:0000313" key="1">
    <source>
        <dbReference type="Proteomes" id="UP000887569"/>
    </source>
</evidence>
<dbReference type="AlphaFoldDB" id="A0A915CG58"/>
<sequence length="93" mass="10517">MRRSVSEPQLRADQNDVIHEESLKLNHLNTRIHYSAFLHGNDAVVMTSLDRSYKFDTVEGPARAPANVSAQISRTNAVHIYAMHGSVHFIDFL</sequence>
<organism evidence="1 2">
    <name type="scientific">Parascaris univalens</name>
    <name type="common">Nematode worm</name>
    <dbReference type="NCBI Taxonomy" id="6257"/>
    <lineage>
        <taxon>Eukaryota</taxon>
        <taxon>Metazoa</taxon>
        <taxon>Ecdysozoa</taxon>
        <taxon>Nematoda</taxon>
        <taxon>Chromadorea</taxon>
        <taxon>Rhabditida</taxon>
        <taxon>Spirurina</taxon>
        <taxon>Ascaridomorpha</taxon>
        <taxon>Ascaridoidea</taxon>
        <taxon>Ascarididae</taxon>
        <taxon>Parascaris</taxon>
    </lineage>
</organism>
<dbReference type="WBParaSite" id="PgR153_g004_t01">
    <property type="protein sequence ID" value="PgR153_g004_t01"/>
    <property type="gene ID" value="PgR153_g004"/>
</dbReference>
<reference evidence="2" key="1">
    <citation type="submission" date="2022-11" db="UniProtKB">
        <authorList>
            <consortium name="WormBaseParasite"/>
        </authorList>
    </citation>
    <scope>IDENTIFICATION</scope>
</reference>
<dbReference type="Proteomes" id="UP000887569">
    <property type="component" value="Unplaced"/>
</dbReference>
<keyword evidence="1" id="KW-1185">Reference proteome</keyword>
<accession>A0A915CG58</accession>
<name>A0A915CG58_PARUN</name>
<protein>
    <submittedName>
        <fullName evidence="2">Uncharacterized protein</fullName>
    </submittedName>
</protein>
<proteinExistence type="predicted"/>
<evidence type="ECO:0000313" key="2">
    <source>
        <dbReference type="WBParaSite" id="PgR153_g004_t01"/>
    </source>
</evidence>